<comment type="catalytic activity">
    <reaction evidence="11">
        <text>di-trans,octa-cis-undecaprenyl diphosphate + H2O = di-trans,octa-cis-undecaprenyl phosphate + phosphate + H(+)</text>
        <dbReference type="Rhea" id="RHEA:28094"/>
        <dbReference type="ChEBI" id="CHEBI:15377"/>
        <dbReference type="ChEBI" id="CHEBI:15378"/>
        <dbReference type="ChEBI" id="CHEBI:43474"/>
        <dbReference type="ChEBI" id="CHEBI:58405"/>
        <dbReference type="ChEBI" id="CHEBI:60392"/>
        <dbReference type="EC" id="3.6.1.27"/>
    </reaction>
</comment>
<dbReference type="PANTHER" id="PTHR30622">
    <property type="entry name" value="UNDECAPRENYL-DIPHOSPHATASE"/>
    <property type="match status" value="1"/>
</dbReference>
<keyword evidence="8 12" id="KW-1133">Transmembrane helix</keyword>
<protein>
    <recommendedName>
        <fullName evidence="4">Undecaprenyl-diphosphatase</fullName>
        <ecNumber evidence="3">3.6.1.27</ecNumber>
    </recommendedName>
    <alternativeName>
        <fullName evidence="10">Undecaprenyl pyrophosphate phosphatase</fullName>
    </alternativeName>
</protein>
<evidence type="ECO:0000256" key="9">
    <source>
        <dbReference type="ARBA" id="ARBA00023136"/>
    </source>
</evidence>
<reference evidence="13" key="1">
    <citation type="journal article" date="2015" name="Nature">
        <title>Complex archaea that bridge the gap between prokaryotes and eukaryotes.</title>
        <authorList>
            <person name="Spang A."/>
            <person name="Saw J.H."/>
            <person name="Jorgensen S.L."/>
            <person name="Zaremba-Niedzwiedzka K."/>
            <person name="Martijn J."/>
            <person name="Lind A.E."/>
            <person name="van Eijk R."/>
            <person name="Schleper C."/>
            <person name="Guy L."/>
            <person name="Ettema T.J."/>
        </authorList>
    </citation>
    <scope>NUCLEOTIDE SEQUENCE</scope>
</reference>
<dbReference type="InterPro" id="IPR003824">
    <property type="entry name" value="UppP"/>
</dbReference>
<dbReference type="AlphaFoldDB" id="A0A0F9LSN3"/>
<evidence type="ECO:0000256" key="6">
    <source>
        <dbReference type="ARBA" id="ARBA00022692"/>
    </source>
</evidence>
<organism evidence="13">
    <name type="scientific">marine sediment metagenome</name>
    <dbReference type="NCBI Taxonomy" id="412755"/>
    <lineage>
        <taxon>unclassified sequences</taxon>
        <taxon>metagenomes</taxon>
        <taxon>ecological metagenomes</taxon>
    </lineage>
</organism>
<dbReference type="Pfam" id="PF02673">
    <property type="entry name" value="BacA"/>
    <property type="match status" value="1"/>
</dbReference>
<dbReference type="GO" id="GO:0050380">
    <property type="term" value="F:undecaprenyl-diphosphatase activity"/>
    <property type="evidence" value="ECO:0007669"/>
    <property type="project" value="UniProtKB-EC"/>
</dbReference>
<evidence type="ECO:0000256" key="7">
    <source>
        <dbReference type="ARBA" id="ARBA00022801"/>
    </source>
</evidence>
<feature type="transmembrane region" description="Helical" evidence="12">
    <location>
        <begin position="40"/>
        <end position="59"/>
    </location>
</feature>
<feature type="transmembrane region" description="Helical" evidence="12">
    <location>
        <begin position="185"/>
        <end position="206"/>
    </location>
</feature>
<evidence type="ECO:0000256" key="10">
    <source>
        <dbReference type="ARBA" id="ARBA00032707"/>
    </source>
</evidence>
<feature type="transmembrane region" description="Helical" evidence="12">
    <location>
        <begin position="110"/>
        <end position="131"/>
    </location>
</feature>
<comment type="subcellular location">
    <subcellularLocation>
        <location evidence="1">Cell membrane</location>
        <topology evidence="1">Multi-pass membrane protein</topology>
    </subcellularLocation>
</comment>
<evidence type="ECO:0000256" key="2">
    <source>
        <dbReference type="ARBA" id="ARBA00010621"/>
    </source>
</evidence>
<keyword evidence="9 12" id="KW-0472">Membrane</keyword>
<keyword evidence="7" id="KW-0378">Hydrolase</keyword>
<keyword evidence="5" id="KW-1003">Cell membrane</keyword>
<evidence type="ECO:0000313" key="13">
    <source>
        <dbReference type="EMBL" id="KKM67365.1"/>
    </source>
</evidence>
<name>A0A0F9LSN3_9ZZZZ</name>
<evidence type="ECO:0000256" key="4">
    <source>
        <dbReference type="ARBA" id="ARBA00021581"/>
    </source>
</evidence>
<dbReference type="GO" id="GO:0005886">
    <property type="term" value="C:plasma membrane"/>
    <property type="evidence" value="ECO:0007669"/>
    <property type="project" value="UniProtKB-SubCell"/>
</dbReference>
<evidence type="ECO:0000256" key="5">
    <source>
        <dbReference type="ARBA" id="ARBA00022475"/>
    </source>
</evidence>
<accession>A0A0F9LSN3</accession>
<evidence type="ECO:0000256" key="3">
    <source>
        <dbReference type="ARBA" id="ARBA00012374"/>
    </source>
</evidence>
<proteinExistence type="inferred from homology"/>
<comment type="caution">
    <text evidence="13">The sequence shown here is derived from an EMBL/GenBank/DDBJ whole genome shotgun (WGS) entry which is preliminary data.</text>
</comment>
<evidence type="ECO:0000256" key="8">
    <source>
        <dbReference type="ARBA" id="ARBA00022989"/>
    </source>
</evidence>
<evidence type="ECO:0000256" key="11">
    <source>
        <dbReference type="ARBA" id="ARBA00047594"/>
    </source>
</evidence>
<evidence type="ECO:0000256" key="12">
    <source>
        <dbReference type="SAM" id="Phobius"/>
    </source>
</evidence>
<keyword evidence="6 12" id="KW-0812">Transmembrane</keyword>
<feature type="transmembrane region" description="Helical" evidence="12">
    <location>
        <begin position="218"/>
        <end position="239"/>
    </location>
</feature>
<dbReference type="EC" id="3.6.1.27" evidence="3"/>
<evidence type="ECO:0000256" key="1">
    <source>
        <dbReference type="ARBA" id="ARBA00004651"/>
    </source>
</evidence>
<feature type="transmembrane region" description="Helical" evidence="12">
    <location>
        <begin position="86"/>
        <end position="104"/>
    </location>
</feature>
<dbReference type="PANTHER" id="PTHR30622:SF2">
    <property type="entry name" value="UNDECAPRENYL-DIPHOSPHATASE"/>
    <property type="match status" value="1"/>
</dbReference>
<gene>
    <name evidence="13" type="ORF">LCGC14_1471850</name>
</gene>
<sequence length="269" mass="29833">MTTPQALVLGIVQALTEFLPVSSSAHLVIIQDYLGFKKPLLLFDVILHAATLGALLVYFRKDIGRIILSLIRLREKSPEEMLNRRLFYLILIGTIPTLALGLFLNQWIKAMFTSVTFTSLMLLVTGTILWISKRRANSERGIEKMKTTDAFLIGIMQGVAIIPGISRSGATISTGLLRGIKKELAFRYSFLLSIPAIIGALGLQLREAFLEQTLPSHPLPWIGGALVAAIIGYISLVLFRKIILGKKLHIFAYYCWTIGTISLIIRIAI</sequence>
<dbReference type="HAMAP" id="MF_01006">
    <property type="entry name" value="Undec_diphosphatase"/>
    <property type="match status" value="1"/>
</dbReference>
<dbReference type="EMBL" id="LAZR01010361">
    <property type="protein sequence ID" value="KKM67365.1"/>
    <property type="molecule type" value="Genomic_DNA"/>
</dbReference>
<feature type="transmembrane region" description="Helical" evidence="12">
    <location>
        <begin position="251"/>
        <end position="268"/>
    </location>
</feature>
<comment type="similarity">
    <text evidence="2">Belongs to the UppP family.</text>
</comment>